<evidence type="ECO:0000256" key="1">
    <source>
        <dbReference type="ARBA" id="ARBA00003041"/>
    </source>
</evidence>
<feature type="domain" description="Flagellar assembly protein FliH/Type III secretion system HrpE" evidence="7">
    <location>
        <begin position="64"/>
        <end position="187"/>
    </location>
</feature>
<evidence type="ECO:0000259" key="7">
    <source>
        <dbReference type="Pfam" id="PF02108"/>
    </source>
</evidence>
<evidence type="ECO:0000256" key="5">
    <source>
        <dbReference type="ARBA" id="ARBA00022927"/>
    </source>
</evidence>
<comment type="function">
    <text evidence="1">Needed for flagellar regrowth and assembly.</text>
</comment>
<dbReference type="PANTHER" id="PTHR34982">
    <property type="entry name" value="YOP PROTEINS TRANSLOCATION PROTEIN L"/>
    <property type="match status" value="1"/>
</dbReference>
<sequence>MAEIAAFDFPALEPVAGTALHRTRDLVAEAQAQADAIRAAAHAEGLAAGRADAHAAVAPAVGLLQQAAAEVAAVRDGLAREAEDAAVELAFAIAEQVLAGALDAHPALVVDVVRGALRCLVERERVTVLVHPDDLDLVRDAVPDLVAQLGGIEHCEVQTERRVVRGGALVRTVAGEIDATLATKLDRAREAVRDGVLAARTAEDPAIP</sequence>
<keyword evidence="9" id="KW-1185">Reference proteome</keyword>
<evidence type="ECO:0000256" key="6">
    <source>
        <dbReference type="ARBA" id="ARBA00023225"/>
    </source>
</evidence>
<dbReference type="InterPro" id="IPR051472">
    <property type="entry name" value="T3SS_Stator/FliH"/>
</dbReference>
<comment type="caution">
    <text evidence="8">The sequence shown here is derived from an EMBL/GenBank/DDBJ whole genome shotgun (WGS) entry which is preliminary data.</text>
</comment>
<dbReference type="SUPFAM" id="SSF160527">
    <property type="entry name" value="V-type ATPase subunit E-like"/>
    <property type="match status" value="1"/>
</dbReference>
<dbReference type="InterPro" id="IPR018035">
    <property type="entry name" value="Flagellar_FliH/T3SS_HrpE"/>
</dbReference>
<keyword evidence="4" id="KW-1005">Bacterial flagellum biogenesis</keyword>
<accession>A0A2T4UIU8</accession>
<dbReference type="Proteomes" id="UP000240739">
    <property type="component" value="Unassembled WGS sequence"/>
</dbReference>
<keyword evidence="5" id="KW-0653">Protein transport</keyword>
<dbReference type="Gene3D" id="3.30.2320.30">
    <property type="entry name" value="ATP synthase, E subunit, C-terminal"/>
    <property type="match status" value="1"/>
</dbReference>
<proteinExistence type="inferred from homology"/>
<protein>
    <recommendedName>
        <fullName evidence="7">Flagellar assembly protein FliH/Type III secretion system HrpE domain-containing protein</fullName>
    </recommendedName>
</protein>
<reference evidence="8 9" key="1">
    <citation type="submission" date="2018-03" db="EMBL/GenBank/DDBJ databases">
        <title>Aquarubrobacter algicola gen. nov., sp. nov., a novel actinobacterium isolated from shallow eutrophic lake during the end of cyanobacterial harmful algal blooms.</title>
        <authorList>
            <person name="Chun S.J."/>
        </authorList>
    </citation>
    <scope>NUCLEOTIDE SEQUENCE [LARGE SCALE GENOMIC DNA]</scope>
    <source>
        <strain evidence="8 9">Seoho-28</strain>
    </source>
</reference>
<dbReference type="OrthoDB" id="5244961at2"/>
<dbReference type="RefSeq" id="WP_107567610.1">
    <property type="nucleotide sequence ID" value="NZ_PYYB01000001.1"/>
</dbReference>
<gene>
    <name evidence="8" type="ORF">C7Y72_05685</name>
</gene>
<dbReference type="GO" id="GO:0044781">
    <property type="term" value="P:bacterial-type flagellum organization"/>
    <property type="evidence" value="ECO:0007669"/>
    <property type="project" value="UniProtKB-KW"/>
</dbReference>
<dbReference type="PANTHER" id="PTHR34982:SF1">
    <property type="entry name" value="FLAGELLAR ASSEMBLY PROTEIN FLIH"/>
    <property type="match status" value="1"/>
</dbReference>
<dbReference type="InterPro" id="IPR038495">
    <property type="entry name" value="ATPase_E_C"/>
</dbReference>
<dbReference type="GO" id="GO:0015031">
    <property type="term" value="P:protein transport"/>
    <property type="evidence" value="ECO:0007669"/>
    <property type="project" value="UniProtKB-KW"/>
</dbReference>
<name>A0A2T4UIU8_9ACTN</name>
<evidence type="ECO:0000256" key="4">
    <source>
        <dbReference type="ARBA" id="ARBA00022795"/>
    </source>
</evidence>
<dbReference type="GO" id="GO:0005829">
    <property type="term" value="C:cytosol"/>
    <property type="evidence" value="ECO:0007669"/>
    <property type="project" value="TreeGrafter"/>
</dbReference>
<evidence type="ECO:0000313" key="9">
    <source>
        <dbReference type="Proteomes" id="UP000240739"/>
    </source>
</evidence>
<evidence type="ECO:0000256" key="3">
    <source>
        <dbReference type="ARBA" id="ARBA00022448"/>
    </source>
</evidence>
<dbReference type="EMBL" id="PYYB01000001">
    <property type="protein sequence ID" value="PTL59174.1"/>
    <property type="molecule type" value="Genomic_DNA"/>
</dbReference>
<evidence type="ECO:0000256" key="2">
    <source>
        <dbReference type="ARBA" id="ARBA00006602"/>
    </source>
</evidence>
<dbReference type="Pfam" id="PF02108">
    <property type="entry name" value="FliH"/>
    <property type="match status" value="1"/>
</dbReference>
<organism evidence="8 9">
    <name type="scientific">Paraconexibacter algicola</name>
    <dbReference type="NCBI Taxonomy" id="2133960"/>
    <lineage>
        <taxon>Bacteria</taxon>
        <taxon>Bacillati</taxon>
        <taxon>Actinomycetota</taxon>
        <taxon>Thermoleophilia</taxon>
        <taxon>Solirubrobacterales</taxon>
        <taxon>Paraconexibacteraceae</taxon>
        <taxon>Paraconexibacter</taxon>
    </lineage>
</organism>
<comment type="similarity">
    <text evidence="2">Belongs to the FliH family.</text>
</comment>
<evidence type="ECO:0000313" key="8">
    <source>
        <dbReference type="EMBL" id="PTL59174.1"/>
    </source>
</evidence>
<keyword evidence="6" id="KW-1006">Bacterial flagellum protein export</keyword>
<dbReference type="AlphaFoldDB" id="A0A2T4UIU8"/>
<keyword evidence="3" id="KW-0813">Transport</keyword>